<reference evidence="2" key="1">
    <citation type="submission" date="2018-01" db="EMBL/GenBank/DDBJ databases">
        <authorList>
            <person name="Mao J.F."/>
        </authorList>
    </citation>
    <scope>NUCLEOTIDE SEQUENCE</scope>
    <source>
        <strain evidence="2">Huo1</strain>
        <tissue evidence="2">Leaf</tissue>
    </source>
</reference>
<protein>
    <recommendedName>
        <fullName evidence="4">Ubiquitin-like protease family profile domain-containing protein</fullName>
    </recommendedName>
</protein>
<evidence type="ECO:0000313" key="2">
    <source>
        <dbReference type="EMBL" id="KAG6390868.1"/>
    </source>
</evidence>
<feature type="compositionally biased region" description="Basic and acidic residues" evidence="1">
    <location>
        <begin position="472"/>
        <end position="483"/>
    </location>
</feature>
<dbReference type="PANTHER" id="PTHR34835">
    <property type="entry name" value="OS07G0283600 PROTEIN-RELATED"/>
    <property type="match status" value="1"/>
</dbReference>
<proteinExistence type="predicted"/>
<organism evidence="2">
    <name type="scientific">Salvia splendens</name>
    <name type="common">Scarlet sage</name>
    <dbReference type="NCBI Taxonomy" id="180675"/>
    <lineage>
        <taxon>Eukaryota</taxon>
        <taxon>Viridiplantae</taxon>
        <taxon>Streptophyta</taxon>
        <taxon>Embryophyta</taxon>
        <taxon>Tracheophyta</taxon>
        <taxon>Spermatophyta</taxon>
        <taxon>Magnoliopsida</taxon>
        <taxon>eudicotyledons</taxon>
        <taxon>Gunneridae</taxon>
        <taxon>Pentapetalae</taxon>
        <taxon>asterids</taxon>
        <taxon>lamiids</taxon>
        <taxon>Lamiales</taxon>
        <taxon>Lamiaceae</taxon>
        <taxon>Nepetoideae</taxon>
        <taxon>Mentheae</taxon>
        <taxon>Salviinae</taxon>
        <taxon>Salvia</taxon>
        <taxon>Salvia subgen. Calosphace</taxon>
        <taxon>core Calosphace</taxon>
    </lineage>
</organism>
<reference evidence="2" key="2">
    <citation type="submission" date="2020-08" db="EMBL/GenBank/DDBJ databases">
        <title>Plant Genome Project.</title>
        <authorList>
            <person name="Zhang R.-G."/>
        </authorList>
    </citation>
    <scope>NUCLEOTIDE SEQUENCE</scope>
    <source>
        <strain evidence="2">Huo1</strain>
        <tissue evidence="2">Leaf</tissue>
    </source>
</reference>
<evidence type="ECO:0000313" key="3">
    <source>
        <dbReference type="Proteomes" id="UP000298416"/>
    </source>
</evidence>
<feature type="region of interest" description="Disordered" evidence="1">
    <location>
        <begin position="453"/>
        <end position="495"/>
    </location>
</feature>
<dbReference type="AlphaFoldDB" id="A0A8X8Z494"/>
<dbReference type="EMBL" id="PNBA02000019">
    <property type="protein sequence ID" value="KAG6390868.1"/>
    <property type="molecule type" value="Genomic_DNA"/>
</dbReference>
<dbReference type="Gene3D" id="3.40.395.10">
    <property type="entry name" value="Adenoviral Proteinase, Chain A"/>
    <property type="match status" value="1"/>
</dbReference>
<keyword evidence="3" id="KW-1185">Reference proteome</keyword>
<dbReference type="SUPFAM" id="SSF54001">
    <property type="entry name" value="Cysteine proteinases"/>
    <property type="match status" value="1"/>
</dbReference>
<dbReference type="InterPro" id="IPR038765">
    <property type="entry name" value="Papain-like_cys_pep_sf"/>
</dbReference>
<sequence>MTCSLHPEPKQSSNPYKTDCWISSNETFFFEYSNPGHDVMTIRSNPQVCGTSEALRHPTFTYLNPGGDKYEVKYGVMSLKREELCNGSGQLINGGVSNSSSVLTRLLSGGEMSYVKRLGQAAAESSEAKRPQLRIKRTTLFFQRILKSLNEIQKTSVWQLGFGVLIDYDVASVLGTLVLFFGFPNGGITFDRCDRNPSIKYLETIPLDEEADINAMQTKTSPCGYVRPRIIDILDDLQKIKKHNWCRYLLDNLLRTRELWKKNKSKVFSGLVVFLVAFYVDRVVHRRRCVPLAIHRIKDWTSERLKEREEEEMEEDDFGLGRVTSQLDKNELGGAEMTTGVVHPPATEDVIEERYASDELVYMRGVWGATKHIGDGFKMLAKELNQAPPEIRNKDNFRITCDTLRRAFRLDEKDFDPLQSMMQSQSAHYTAVEDWSESLKSLLDAADEMDIPENKDEYPSFSLGFDSSQDDDAYHRDSERQQETDNTTNVEEDEDRENIAYLGGDGLDFITGTDIGKEVGVKEPVAIAQVGTVVNEENALDMASDIARDVVFEVCKTAELIMLPLIDVAVCSTVEAVIELGDAAFETQTVMGGIDAGKLHVRQDAEMNREESTYAEIQPTPAWKLRMRGFSINADHVIYSNDVVEVTKLKFSSLKPHEVVDAEVWASYLNGKEVYKSTQKPNRLFVTTAATSDNVVERRASWEKSEVATTFCDEIDGQFNGTGTFDITQHDLIFFPIYSKRHYYLVCFSLKTGVADVLDHVVPENGDKSAEICISVRDYLGFYLKSMGFDELSDFIINERSTRLLDLPWKTTQATNDSGVFLMRHMETYMGNPANLMTMGLQGVSVRLLQILRGRYCKAMLLASFNDCRERFSSYISHYINVTLNFRTHYARQVNGMLNMAPHNEQHNQPARKKSKLN</sequence>
<dbReference type="PANTHER" id="PTHR34835:SF90">
    <property type="entry name" value="AMINOTRANSFERASE-LIKE PLANT MOBILE DOMAIN-CONTAINING PROTEIN"/>
    <property type="match status" value="1"/>
</dbReference>
<gene>
    <name evidence="2" type="ORF">SASPL_148613</name>
</gene>
<evidence type="ECO:0000256" key="1">
    <source>
        <dbReference type="SAM" id="MobiDB-lite"/>
    </source>
</evidence>
<accession>A0A8X8Z494</accession>
<comment type="caution">
    <text evidence="2">The sequence shown here is derived from an EMBL/GenBank/DDBJ whole genome shotgun (WGS) entry which is preliminary data.</text>
</comment>
<name>A0A8X8Z494_SALSN</name>
<dbReference type="Proteomes" id="UP000298416">
    <property type="component" value="Unassembled WGS sequence"/>
</dbReference>
<evidence type="ECO:0008006" key="4">
    <source>
        <dbReference type="Google" id="ProtNLM"/>
    </source>
</evidence>